<proteinExistence type="predicted"/>
<reference evidence="1 2" key="1">
    <citation type="submission" date="2024-07" db="EMBL/GenBank/DDBJ databases">
        <authorList>
            <person name="Akdeniz Z."/>
        </authorList>
    </citation>
    <scope>NUCLEOTIDE SEQUENCE [LARGE SCALE GENOMIC DNA]</scope>
</reference>
<accession>A0ABP1KR42</accession>
<comment type="caution">
    <text evidence="1">The sequence shown here is derived from an EMBL/GenBank/DDBJ whole genome shotgun (WGS) entry which is preliminary data.</text>
</comment>
<sequence>MPRISQLIKQPLGSPSKLTIIPQLRVVHTASGPKESVKVDYQMGHFNSLVNINRVPPVSRTPSEIFNERKYNSLRSRSQAIRSQANSSQFQTDDSFFQRPKSKQKVFTNPKAIVKTYIQIRHEGQSYKGEALGEQFAEVIKMDIKKRYRSGK</sequence>
<protein>
    <submittedName>
        <fullName evidence="1">Hypothetical_protein</fullName>
    </submittedName>
</protein>
<evidence type="ECO:0000313" key="2">
    <source>
        <dbReference type="Proteomes" id="UP001642409"/>
    </source>
</evidence>
<gene>
    <name evidence="1" type="ORF">HINF_LOCUS53117</name>
</gene>
<dbReference type="EMBL" id="CAXDID020000269">
    <property type="protein sequence ID" value="CAL6067640.1"/>
    <property type="molecule type" value="Genomic_DNA"/>
</dbReference>
<name>A0ABP1KR42_9EUKA</name>
<organism evidence="1 2">
    <name type="scientific">Hexamita inflata</name>
    <dbReference type="NCBI Taxonomy" id="28002"/>
    <lineage>
        <taxon>Eukaryota</taxon>
        <taxon>Metamonada</taxon>
        <taxon>Diplomonadida</taxon>
        <taxon>Hexamitidae</taxon>
        <taxon>Hexamitinae</taxon>
        <taxon>Hexamita</taxon>
    </lineage>
</organism>
<dbReference type="Proteomes" id="UP001642409">
    <property type="component" value="Unassembled WGS sequence"/>
</dbReference>
<evidence type="ECO:0000313" key="1">
    <source>
        <dbReference type="EMBL" id="CAL6067640.1"/>
    </source>
</evidence>
<keyword evidence="2" id="KW-1185">Reference proteome</keyword>